<protein>
    <submittedName>
        <fullName evidence="2">Uncharacterized protein</fullName>
    </submittedName>
</protein>
<dbReference type="OrthoDB" id="6426276at2759"/>
<evidence type="ECO:0000256" key="1">
    <source>
        <dbReference type="SAM" id="Coils"/>
    </source>
</evidence>
<dbReference type="AlphaFoldDB" id="A0A8X6N0X4"/>
<evidence type="ECO:0000313" key="2">
    <source>
        <dbReference type="EMBL" id="GFS87799.1"/>
    </source>
</evidence>
<evidence type="ECO:0000313" key="3">
    <source>
        <dbReference type="Proteomes" id="UP000887013"/>
    </source>
</evidence>
<organism evidence="2 3">
    <name type="scientific">Nephila pilipes</name>
    <name type="common">Giant wood spider</name>
    <name type="synonym">Nephila maculata</name>
    <dbReference type="NCBI Taxonomy" id="299642"/>
    <lineage>
        <taxon>Eukaryota</taxon>
        <taxon>Metazoa</taxon>
        <taxon>Ecdysozoa</taxon>
        <taxon>Arthropoda</taxon>
        <taxon>Chelicerata</taxon>
        <taxon>Arachnida</taxon>
        <taxon>Araneae</taxon>
        <taxon>Araneomorphae</taxon>
        <taxon>Entelegynae</taxon>
        <taxon>Araneoidea</taxon>
        <taxon>Nephilidae</taxon>
        <taxon>Nephila</taxon>
    </lineage>
</organism>
<proteinExistence type="predicted"/>
<gene>
    <name evidence="2" type="primary">AVEN_231433_1</name>
    <name evidence="2" type="ORF">NPIL_595421</name>
</gene>
<keyword evidence="1" id="KW-0175">Coiled coil</keyword>
<feature type="coiled-coil region" evidence="1">
    <location>
        <begin position="246"/>
        <end position="273"/>
    </location>
</feature>
<sequence>MLFDKYNIQFLQELDERAATNTPKVDSLDNAEDSNHKKNIHLLKIIGKKCEEITFLNKKVNKTVAEKNALSTALKTKDQELQDANKNYRIQNKELNQIKVDLGNSLKEIKLLQNKLREMDRLKEKQNMTNNEKAEILNKCSQLEQGRVTDQIRIQKLQEFIVRHFKRLGDTIVKDSAYHDLVRRHVILQKEYDKKIKDLGEKQFQLKEKDERIAKLINMGEALQLKEHMNKLIESKRKIKMQATSIKVLTAQLNICESAVASYKNELNETKQKLKTKLS</sequence>
<accession>A0A8X6N0X4</accession>
<dbReference type="EMBL" id="BMAW01099003">
    <property type="protein sequence ID" value="GFS87799.1"/>
    <property type="molecule type" value="Genomic_DNA"/>
</dbReference>
<comment type="caution">
    <text evidence="2">The sequence shown here is derived from an EMBL/GenBank/DDBJ whole genome shotgun (WGS) entry which is preliminary data.</text>
</comment>
<keyword evidence="3" id="KW-1185">Reference proteome</keyword>
<dbReference type="Proteomes" id="UP000887013">
    <property type="component" value="Unassembled WGS sequence"/>
</dbReference>
<reference evidence="2" key="1">
    <citation type="submission" date="2020-08" db="EMBL/GenBank/DDBJ databases">
        <title>Multicomponent nature underlies the extraordinary mechanical properties of spider dragline silk.</title>
        <authorList>
            <person name="Kono N."/>
            <person name="Nakamura H."/>
            <person name="Mori M."/>
            <person name="Yoshida Y."/>
            <person name="Ohtoshi R."/>
            <person name="Malay A.D."/>
            <person name="Moran D.A.P."/>
            <person name="Tomita M."/>
            <person name="Numata K."/>
            <person name="Arakawa K."/>
        </authorList>
    </citation>
    <scope>NUCLEOTIDE SEQUENCE</scope>
</reference>
<name>A0A8X6N0X4_NEPPI</name>
<feature type="coiled-coil region" evidence="1">
    <location>
        <begin position="67"/>
        <end position="139"/>
    </location>
</feature>